<name>X1JXJ1_9ZZZZ</name>
<dbReference type="AlphaFoldDB" id="X1JXJ1"/>
<dbReference type="EMBL" id="BARU01042546">
    <property type="protein sequence ID" value="GAH86100.1"/>
    <property type="molecule type" value="Genomic_DNA"/>
</dbReference>
<reference evidence="1" key="1">
    <citation type="journal article" date="2014" name="Front. Microbiol.">
        <title>High frequency of phylogenetically diverse reductive dehalogenase-homologous genes in deep subseafloor sedimentary metagenomes.</title>
        <authorList>
            <person name="Kawai M."/>
            <person name="Futagami T."/>
            <person name="Toyoda A."/>
            <person name="Takaki Y."/>
            <person name="Nishi S."/>
            <person name="Hori S."/>
            <person name="Arai W."/>
            <person name="Tsubouchi T."/>
            <person name="Morono Y."/>
            <person name="Uchiyama I."/>
            <person name="Ito T."/>
            <person name="Fujiyama A."/>
            <person name="Inagaki F."/>
            <person name="Takami H."/>
        </authorList>
    </citation>
    <scope>NUCLEOTIDE SEQUENCE</scope>
    <source>
        <strain evidence="1">Expedition CK06-06</strain>
    </source>
</reference>
<protein>
    <submittedName>
        <fullName evidence="1">Uncharacterized protein</fullName>
    </submittedName>
</protein>
<accession>X1JXJ1</accession>
<organism evidence="1">
    <name type="scientific">marine sediment metagenome</name>
    <dbReference type="NCBI Taxonomy" id="412755"/>
    <lineage>
        <taxon>unclassified sequences</taxon>
        <taxon>metagenomes</taxon>
        <taxon>ecological metagenomes</taxon>
    </lineage>
</organism>
<feature type="non-terminal residue" evidence="1">
    <location>
        <position position="30"/>
    </location>
</feature>
<evidence type="ECO:0000313" key="1">
    <source>
        <dbReference type="EMBL" id="GAH86100.1"/>
    </source>
</evidence>
<proteinExistence type="predicted"/>
<sequence length="30" mass="3533">MEKEIWIISKFNMIINVGSKNKIKIKAVKE</sequence>
<comment type="caution">
    <text evidence="1">The sequence shown here is derived from an EMBL/GenBank/DDBJ whole genome shotgun (WGS) entry which is preliminary data.</text>
</comment>
<gene>
    <name evidence="1" type="ORF">S03H2_65351</name>
</gene>